<gene>
    <name evidence="2" type="ORF">LSINAPIS_LOCUS5102</name>
</gene>
<reference evidence="2 3" key="1">
    <citation type="submission" date="2017-07" db="EMBL/GenBank/DDBJ databases">
        <authorList>
            <person name="Talla V."/>
            <person name="Backstrom N."/>
        </authorList>
    </citation>
    <scope>NUCLEOTIDE SEQUENCE [LARGE SCALE GENOMIC DNA]</scope>
</reference>
<name>A0A5E4Q618_9NEOP</name>
<keyword evidence="3" id="KW-1185">Reference proteome</keyword>
<feature type="domain" description="Endonuclease/exonuclease/phosphatase" evidence="1">
    <location>
        <begin position="11"/>
        <end position="171"/>
    </location>
</feature>
<organism evidence="2 3">
    <name type="scientific">Leptidea sinapis</name>
    <dbReference type="NCBI Taxonomy" id="189913"/>
    <lineage>
        <taxon>Eukaryota</taxon>
        <taxon>Metazoa</taxon>
        <taxon>Ecdysozoa</taxon>
        <taxon>Arthropoda</taxon>
        <taxon>Hexapoda</taxon>
        <taxon>Insecta</taxon>
        <taxon>Pterygota</taxon>
        <taxon>Neoptera</taxon>
        <taxon>Endopterygota</taxon>
        <taxon>Lepidoptera</taxon>
        <taxon>Glossata</taxon>
        <taxon>Ditrysia</taxon>
        <taxon>Papilionoidea</taxon>
        <taxon>Pieridae</taxon>
        <taxon>Dismorphiinae</taxon>
        <taxon>Leptidea</taxon>
    </lineage>
</organism>
<evidence type="ECO:0000259" key="1">
    <source>
        <dbReference type="Pfam" id="PF03372"/>
    </source>
</evidence>
<dbReference type="SUPFAM" id="SSF56219">
    <property type="entry name" value="DNase I-like"/>
    <property type="match status" value="1"/>
</dbReference>
<protein>
    <recommendedName>
        <fullName evidence="1">Endonuclease/exonuclease/phosphatase domain-containing protein</fullName>
    </recommendedName>
</protein>
<evidence type="ECO:0000313" key="2">
    <source>
        <dbReference type="EMBL" id="VVC92739.1"/>
    </source>
</evidence>
<evidence type="ECO:0000313" key="3">
    <source>
        <dbReference type="Proteomes" id="UP000324832"/>
    </source>
</evidence>
<dbReference type="PANTHER" id="PTHR33273:SF4">
    <property type="entry name" value="ENDONUCLEASE_EXONUCLEASE_PHOSPHATASE DOMAIN-CONTAINING PROTEIN"/>
    <property type="match status" value="1"/>
</dbReference>
<dbReference type="Gene3D" id="3.60.10.10">
    <property type="entry name" value="Endonuclease/exonuclease/phosphatase"/>
    <property type="match status" value="1"/>
</dbReference>
<dbReference type="Pfam" id="PF03372">
    <property type="entry name" value="Exo_endo_phos"/>
    <property type="match status" value="1"/>
</dbReference>
<dbReference type="Proteomes" id="UP000324832">
    <property type="component" value="Unassembled WGS sequence"/>
</dbReference>
<sequence length="317" mass="34497">MSDKNSCLQLLYWNADGVHKKQQELADLAVSVLNVDIIALCETRLTNRLKLNIPGFYCYRQDKHCSGTGQGVAILVRSDIPHSTLPIPTTTNLEAVGILIQLTKTNIAVISAYQSPNKLLLTSDLNAILACGTQVLIMGDLNAKHPYWSPGTLNSRGNTLYHHMLDSEFIPFCNRKGLNNLARRGPAFLDMHIAGASFSGGSSSVRSTVTEFPCGLLSGLFSAFCPDDDTFLTPFCRGGVMFGLATEICCCKDGFTFIRLFDAGTSLGTEVVASVIPTAFGMHIARQRKQKKVIIQGTLSSNVNSKAWKQKKFLVTG</sequence>
<dbReference type="PANTHER" id="PTHR33273">
    <property type="entry name" value="DOMAIN-CONTAINING PROTEIN, PUTATIVE-RELATED"/>
    <property type="match status" value="1"/>
</dbReference>
<accession>A0A5E4Q618</accession>
<proteinExistence type="predicted"/>
<dbReference type="GO" id="GO:0003824">
    <property type="term" value="F:catalytic activity"/>
    <property type="evidence" value="ECO:0007669"/>
    <property type="project" value="InterPro"/>
</dbReference>
<dbReference type="InterPro" id="IPR005135">
    <property type="entry name" value="Endo/exonuclease/phosphatase"/>
</dbReference>
<dbReference type="EMBL" id="FZQP02001393">
    <property type="protein sequence ID" value="VVC92739.1"/>
    <property type="molecule type" value="Genomic_DNA"/>
</dbReference>
<dbReference type="InterPro" id="IPR036691">
    <property type="entry name" value="Endo/exonu/phosph_ase_sf"/>
</dbReference>
<dbReference type="AlphaFoldDB" id="A0A5E4Q618"/>